<evidence type="ECO:0000256" key="3">
    <source>
        <dbReference type="ARBA" id="ARBA00022833"/>
    </source>
</evidence>
<protein>
    <recommendedName>
        <fullName evidence="8">BED-type domain-containing protein</fullName>
    </recommendedName>
</protein>
<evidence type="ECO:0000256" key="2">
    <source>
        <dbReference type="ARBA" id="ARBA00022771"/>
    </source>
</evidence>
<dbReference type="Proteomes" id="UP001157006">
    <property type="component" value="Chromosome 1L"/>
</dbReference>
<dbReference type="SMART" id="SM00614">
    <property type="entry name" value="ZnF_BED"/>
    <property type="match status" value="1"/>
</dbReference>
<keyword evidence="3" id="KW-0862">Zinc</keyword>
<evidence type="ECO:0000256" key="6">
    <source>
        <dbReference type="PROSITE-ProRule" id="PRU00027"/>
    </source>
</evidence>
<dbReference type="GO" id="GO:0003677">
    <property type="term" value="F:DNA binding"/>
    <property type="evidence" value="ECO:0007669"/>
    <property type="project" value="InterPro"/>
</dbReference>
<dbReference type="InterPro" id="IPR003656">
    <property type="entry name" value="Znf_BED"/>
</dbReference>
<evidence type="ECO:0000259" key="8">
    <source>
        <dbReference type="PROSITE" id="PS50808"/>
    </source>
</evidence>
<dbReference type="PANTHER" id="PTHR46481">
    <property type="entry name" value="ZINC FINGER BED DOMAIN-CONTAINING PROTEIN 4"/>
    <property type="match status" value="1"/>
</dbReference>
<evidence type="ECO:0000313" key="10">
    <source>
        <dbReference type="Proteomes" id="UP001157006"/>
    </source>
</evidence>
<evidence type="ECO:0000256" key="4">
    <source>
        <dbReference type="ARBA" id="ARBA00023015"/>
    </source>
</evidence>
<evidence type="ECO:0000313" key="9">
    <source>
        <dbReference type="EMBL" id="CAI8589732.1"/>
    </source>
</evidence>
<keyword evidence="5" id="KW-0804">Transcription</keyword>
<name>A0AAV0YW96_VICFA</name>
<accession>A0AAV0YW96</accession>
<sequence length="193" mass="22643">MEGKEPTSIVMGTSNPSPPMNMNREHLDCKIRATTVVQDKREGEKNEIDEGRKKRKSIVWSYFTKLSLSETRGEHKAKCNHCRTIYSCDPIRHDTNSMNKHLHMSHKWIFNKVGKKATLHGYMPKINEESDLVITNIEYNLEDCRRAFAEFVICDEMHFKVVEGRGFRKLMNRLEPRFTIPSRCLQLFLVNNR</sequence>
<dbReference type="GO" id="GO:0008270">
    <property type="term" value="F:zinc ion binding"/>
    <property type="evidence" value="ECO:0007669"/>
    <property type="project" value="UniProtKB-KW"/>
</dbReference>
<evidence type="ECO:0000256" key="7">
    <source>
        <dbReference type="SAM" id="MobiDB-lite"/>
    </source>
</evidence>
<dbReference type="InterPro" id="IPR052035">
    <property type="entry name" value="ZnF_BED_domain_contain"/>
</dbReference>
<dbReference type="AlphaFoldDB" id="A0AAV0YW96"/>
<dbReference type="PANTHER" id="PTHR46481:SF8">
    <property type="entry name" value="ZINC FINGER BED DOMAIN-CONTAINING PROTEIN RICESLEEPER 1-LIKE"/>
    <property type="match status" value="1"/>
</dbReference>
<reference evidence="9 10" key="1">
    <citation type="submission" date="2023-01" db="EMBL/GenBank/DDBJ databases">
        <authorList>
            <person name="Kreplak J."/>
        </authorList>
    </citation>
    <scope>NUCLEOTIDE SEQUENCE [LARGE SCALE GENOMIC DNA]</scope>
</reference>
<gene>
    <name evidence="9" type="ORF">VFH_I407200</name>
</gene>
<proteinExistence type="predicted"/>
<keyword evidence="4" id="KW-0805">Transcription regulation</keyword>
<keyword evidence="1" id="KW-0479">Metal-binding</keyword>
<dbReference type="InterPro" id="IPR036236">
    <property type="entry name" value="Znf_C2H2_sf"/>
</dbReference>
<feature type="domain" description="BED-type" evidence="8">
    <location>
        <begin position="54"/>
        <end position="113"/>
    </location>
</feature>
<evidence type="ECO:0000256" key="5">
    <source>
        <dbReference type="ARBA" id="ARBA00023163"/>
    </source>
</evidence>
<keyword evidence="10" id="KW-1185">Reference proteome</keyword>
<dbReference type="PROSITE" id="PS50808">
    <property type="entry name" value="ZF_BED"/>
    <property type="match status" value="1"/>
</dbReference>
<dbReference type="SUPFAM" id="SSF57667">
    <property type="entry name" value="beta-beta-alpha zinc fingers"/>
    <property type="match status" value="1"/>
</dbReference>
<organism evidence="9 10">
    <name type="scientific">Vicia faba</name>
    <name type="common">Broad bean</name>
    <name type="synonym">Faba vulgaris</name>
    <dbReference type="NCBI Taxonomy" id="3906"/>
    <lineage>
        <taxon>Eukaryota</taxon>
        <taxon>Viridiplantae</taxon>
        <taxon>Streptophyta</taxon>
        <taxon>Embryophyta</taxon>
        <taxon>Tracheophyta</taxon>
        <taxon>Spermatophyta</taxon>
        <taxon>Magnoliopsida</taxon>
        <taxon>eudicotyledons</taxon>
        <taxon>Gunneridae</taxon>
        <taxon>Pentapetalae</taxon>
        <taxon>rosids</taxon>
        <taxon>fabids</taxon>
        <taxon>Fabales</taxon>
        <taxon>Fabaceae</taxon>
        <taxon>Papilionoideae</taxon>
        <taxon>50 kb inversion clade</taxon>
        <taxon>NPAAA clade</taxon>
        <taxon>Hologalegina</taxon>
        <taxon>IRL clade</taxon>
        <taxon>Fabeae</taxon>
        <taxon>Vicia</taxon>
    </lineage>
</organism>
<keyword evidence="2 6" id="KW-0863">Zinc-finger</keyword>
<dbReference type="EMBL" id="OX451736">
    <property type="protein sequence ID" value="CAI8589732.1"/>
    <property type="molecule type" value="Genomic_DNA"/>
</dbReference>
<feature type="region of interest" description="Disordered" evidence="7">
    <location>
        <begin position="1"/>
        <end position="24"/>
    </location>
</feature>
<dbReference type="Pfam" id="PF02892">
    <property type="entry name" value="zf-BED"/>
    <property type="match status" value="1"/>
</dbReference>
<evidence type="ECO:0000256" key="1">
    <source>
        <dbReference type="ARBA" id="ARBA00022723"/>
    </source>
</evidence>